<keyword evidence="3" id="KW-0328">Glycosyltransferase</keyword>
<comment type="pathway">
    <text evidence="7">Carotenoid biosynthesis; staphyloxanthin biosynthesis; staphyloxanthin from farnesyl diphosphate: step 4/5.</text>
</comment>
<dbReference type="KEGG" id="pry:Prubr_38000"/>
<evidence type="ECO:0000313" key="11">
    <source>
        <dbReference type="EMBL" id="BCJ66779.1"/>
    </source>
</evidence>
<evidence type="ECO:0000313" key="12">
    <source>
        <dbReference type="Proteomes" id="UP000680866"/>
    </source>
</evidence>
<evidence type="ECO:0000256" key="7">
    <source>
        <dbReference type="ARBA" id="ARBA00037904"/>
    </source>
</evidence>
<keyword evidence="4" id="KW-0808">Transferase</keyword>
<dbReference type="SUPFAM" id="SSF53448">
    <property type="entry name" value="Nucleotide-diphospho-sugar transferases"/>
    <property type="match status" value="1"/>
</dbReference>
<dbReference type="EMBL" id="AP023359">
    <property type="protein sequence ID" value="BCJ66779.1"/>
    <property type="molecule type" value="Genomic_DNA"/>
</dbReference>
<reference evidence="11" key="1">
    <citation type="submission" date="2020-08" db="EMBL/GenBank/DDBJ databases">
        <title>Whole genome shotgun sequence of Polymorphospora rubra NBRC 101157.</title>
        <authorList>
            <person name="Komaki H."/>
            <person name="Tamura T."/>
        </authorList>
    </citation>
    <scope>NUCLEOTIDE SEQUENCE</scope>
    <source>
        <strain evidence="11">NBRC 101157</strain>
    </source>
</reference>
<evidence type="ECO:0000256" key="5">
    <source>
        <dbReference type="ARBA" id="ARBA00023136"/>
    </source>
</evidence>
<evidence type="ECO:0000256" key="6">
    <source>
        <dbReference type="ARBA" id="ARBA00037281"/>
    </source>
</evidence>
<evidence type="ECO:0000256" key="2">
    <source>
        <dbReference type="ARBA" id="ARBA00022475"/>
    </source>
</evidence>
<dbReference type="GO" id="GO:0016757">
    <property type="term" value="F:glycosyltransferase activity"/>
    <property type="evidence" value="ECO:0007669"/>
    <property type="project" value="UniProtKB-KW"/>
</dbReference>
<dbReference type="Proteomes" id="UP000680866">
    <property type="component" value="Chromosome"/>
</dbReference>
<comment type="subcellular location">
    <subcellularLocation>
        <location evidence="1">Cell membrane</location>
    </subcellularLocation>
</comment>
<comment type="similarity">
    <text evidence="8">Belongs to the glycosyltransferase 2 family. CrtQ subfamily.</text>
</comment>
<keyword evidence="12" id="KW-1185">Reference proteome</keyword>
<dbReference type="InterPro" id="IPR001173">
    <property type="entry name" value="Glyco_trans_2-like"/>
</dbReference>
<evidence type="ECO:0000256" key="8">
    <source>
        <dbReference type="ARBA" id="ARBA00038120"/>
    </source>
</evidence>
<dbReference type="GO" id="GO:0005886">
    <property type="term" value="C:plasma membrane"/>
    <property type="evidence" value="ECO:0007669"/>
    <property type="project" value="UniProtKB-SubCell"/>
</dbReference>
<keyword evidence="2" id="KW-1003">Cell membrane</keyword>
<evidence type="ECO:0000256" key="1">
    <source>
        <dbReference type="ARBA" id="ARBA00004236"/>
    </source>
</evidence>
<dbReference type="AlphaFoldDB" id="A0A810N3J3"/>
<gene>
    <name evidence="11" type="ORF">Prubr_38000</name>
</gene>
<dbReference type="PANTHER" id="PTHR43646:SF2">
    <property type="entry name" value="GLYCOSYLTRANSFERASE 2-LIKE DOMAIN-CONTAINING PROTEIN"/>
    <property type="match status" value="1"/>
</dbReference>
<organism evidence="11 12">
    <name type="scientific">Polymorphospora rubra</name>
    <dbReference type="NCBI Taxonomy" id="338584"/>
    <lineage>
        <taxon>Bacteria</taxon>
        <taxon>Bacillati</taxon>
        <taxon>Actinomycetota</taxon>
        <taxon>Actinomycetes</taxon>
        <taxon>Micromonosporales</taxon>
        <taxon>Micromonosporaceae</taxon>
        <taxon>Polymorphospora</taxon>
    </lineage>
</organism>
<proteinExistence type="inferred from homology"/>
<dbReference type="InterPro" id="IPR029044">
    <property type="entry name" value="Nucleotide-diphossugar_trans"/>
</dbReference>
<feature type="domain" description="Glycosyltransferase 2-like" evidence="10">
    <location>
        <begin position="4"/>
        <end position="129"/>
    </location>
</feature>
<dbReference type="PANTHER" id="PTHR43646">
    <property type="entry name" value="GLYCOSYLTRANSFERASE"/>
    <property type="match status" value="1"/>
</dbReference>
<evidence type="ECO:0000256" key="4">
    <source>
        <dbReference type="ARBA" id="ARBA00022679"/>
    </source>
</evidence>
<comment type="function">
    <text evidence="6">Catalyzes the glycosylation of 4,4'-diaponeurosporenoate, i.e. the esterification of glucose at the C1'' position with the carboxyl group of 4,4'-diaponeurosporenic acid, to form glycosyl-4,4'-diaponeurosporenoate. This is a step in the biosynthesis of staphyloxanthin, an orange pigment present in most staphylococci strains.</text>
</comment>
<evidence type="ECO:0000259" key="10">
    <source>
        <dbReference type="Pfam" id="PF00535"/>
    </source>
</evidence>
<protein>
    <recommendedName>
        <fullName evidence="9">4,4'-diaponeurosporenoate glycosyltransferase</fullName>
    </recommendedName>
</protein>
<accession>A0A810N3J3</accession>
<dbReference type="Pfam" id="PF00535">
    <property type="entry name" value="Glycos_transf_2"/>
    <property type="match status" value="1"/>
</dbReference>
<sequence>MVTSVVIAAHNEAAVIDRCLRRLLATASPGEFEVIVAANGCTDATAELARAVPGVTVIELAEASKSAALNAGDRTATGLPRIYLDADIALSTTDLRTLSRAVDDSALAAAPRRVLDTSGRPLLVKAYFAINGRLPAFRNALFGRGVIVLSRAGRARFEQFPDVIADDLFLDSLFTDAEKREVKGVASVVATPRRTADLLRRLGRVRAGNTALRAAATDTGVRPSRKLSWLVDVVLPRPWLLPAGICYAVLTVVAGIRARRTGPGAAWGRDESTRTPVTR</sequence>
<evidence type="ECO:0000256" key="9">
    <source>
        <dbReference type="ARBA" id="ARBA00040345"/>
    </source>
</evidence>
<name>A0A810N3J3_9ACTN</name>
<evidence type="ECO:0000256" key="3">
    <source>
        <dbReference type="ARBA" id="ARBA00022676"/>
    </source>
</evidence>
<dbReference type="Gene3D" id="3.90.550.10">
    <property type="entry name" value="Spore Coat Polysaccharide Biosynthesis Protein SpsA, Chain A"/>
    <property type="match status" value="1"/>
</dbReference>
<keyword evidence="5" id="KW-0472">Membrane</keyword>